<feature type="binding site" evidence="2">
    <location>
        <begin position="70"/>
        <end position="72"/>
    </location>
    <ligand>
        <name>substrate</name>
    </ligand>
</feature>
<dbReference type="GO" id="GO:0000287">
    <property type="term" value="F:magnesium ion binding"/>
    <property type="evidence" value="ECO:0007669"/>
    <property type="project" value="UniProtKB-UniRule"/>
</dbReference>
<comment type="subunit">
    <text evidence="2">Homodimer.</text>
</comment>
<keyword evidence="4" id="KW-1185">Reference proteome</keyword>
<dbReference type="GO" id="GO:0008360">
    <property type="term" value="P:regulation of cell shape"/>
    <property type="evidence" value="ECO:0007669"/>
    <property type="project" value="UniProtKB-KW"/>
</dbReference>
<dbReference type="GO" id="GO:0008834">
    <property type="term" value="F:ditrans,polycis-undecaprenyl-diphosphate synthase [(2E,6E)-farnesyl-diphosphate specific] activity"/>
    <property type="evidence" value="ECO:0007669"/>
    <property type="project" value="UniProtKB-UniRule"/>
</dbReference>
<feature type="binding site" evidence="2">
    <location>
        <position position="74"/>
    </location>
    <ligand>
        <name>substrate</name>
    </ligand>
</feature>
<dbReference type="SUPFAM" id="SSF64005">
    <property type="entry name" value="Undecaprenyl diphosphate synthase"/>
    <property type="match status" value="1"/>
</dbReference>
<feature type="active site" description="Proton acceptor" evidence="2">
    <location>
        <position position="73"/>
    </location>
</feature>
<dbReference type="InterPro" id="IPR018520">
    <property type="entry name" value="UPP_synth-like_CS"/>
</dbReference>
<dbReference type="Gene3D" id="3.40.1180.10">
    <property type="entry name" value="Decaprenyl diphosphate synthase-like"/>
    <property type="match status" value="1"/>
</dbReference>
<dbReference type="InterPro" id="IPR001441">
    <property type="entry name" value="UPP_synth-like"/>
</dbReference>
<feature type="binding site" evidence="2">
    <location>
        <position position="42"/>
    </location>
    <ligand>
        <name>substrate</name>
    </ligand>
</feature>
<keyword evidence="2" id="KW-0961">Cell wall biogenesis/degradation</keyword>
<dbReference type="HAMAP" id="MF_01139">
    <property type="entry name" value="ISPT"/>
    <property type="match status" value="1"/>
</dbReference>
<feature type="binding site" evidence="2">
    <location>
        <position position="30"/>
    </location>
    <ligand>
        <name>substrate</name>
    </ligand>
</feature>
<feature type="active site" evidence="2">
    <location>
        <position position="25"/>
    </location>
</feature>
<feature type="binding site" evidence="2">
    <location>
        <position position="38"/>
    </location>
    <ligand>
        <name>substrate</name>
    </ligand>
</feature>
<feature type="binding site" evidence="2">
    <location>
        <position position="193"/>
    </location>
    <ligand>
        <name>substrate</name>
    </ligand>
</feature>
<comment type="cofactor">
    <cofactor evidence="2">
        <name>Mg(2+)</name>
        <dbReference type="ChEBI" id="CHEBI:18420"/>
    </cofactor>
    <text evidence="2">Binds 2 magnesium ions per subunit.</text>
</comment>
<dbReference type="PANTHER" id="PTHR10291:SF0">
    <property type="entry name" value="DEHYDRODOLICHYL DIPHOSPHATE SYNTHASE 2"/>
    <property type="match status" value="1"/>
</dbReference>
<dbReference type="NCBIfam" id="TIGR00055">
    <property type="entry name" value="uppS"/>
    <property type="match status" value="1"/>
</dbReference>
<dbReference type="CDD" id="cd00475">
    <property type="entry name" value="Cis_IPPS"/>
    <property type="match status" value="1"/>
</dbReference>
<name>A0AAJ0U2X0_9GAMM</name>
<dbReference type="InterPro" id="IPR036424">
    <property type="entry name" value="UPP_synth-like_sf"/>
</dbReference>
<keyword evidence="2" id="KW-0460">Magnesium</keyword>
<keyword evidence="2" id="KW-0479">Metal-binding</keyword>
<keyword evidence="2" id="KW-0133">Cell shape</keyword>
<feature type="binding site" evidence="2">
    <location>
        <position position="25"/>
    </location>
    <ligand>
        <name>Mg(2+)</name>
        <dbReference type="ChEBI" id="CHEBI:18420"/>
    </ligand>
</feature>
<accession>A0AAJ0U2X0</accession>
<reference evidence="3" key="2">
    <citation type="journal article" date="2020" name="Microorganisms">
        <title>Osmotic Adaptation and Compatible Solute Biosynthesis of Phototrophic Bacteria as Revealed from Genome Analyses.</title>
        <authorList>
            <person name="Imhoff J.F."/>
            <person name="Rahn T."/>
            <person name="Kunzel S."/>
            <person name="Keller A."/>
            <person name="Neulinger S.C."/>
        </authorList>
    </citation>
    <scope>NUCLEOTIDE SEQUENCE</scope>
    <source>
        <strain evidence="3">DSM 11080</strain>
    </source>
</reference>
<keyword evidence="2" id="KW-0573">Peptidoglycan synthesis</keyword>
<organism evidence="3 4">
    <name type="scientific">Halochromatium glycolicum</name>
    <dbReference type="NCBI Taxonomy" id="85075"/>
    <lineage>
        <taxon>Bacteria</taxon>
        <taxon>Pseudomonadati</taxon>
        <taxon>Pseudomonadota</taxon>
        <taxon>Gammaproteobacteria</taxon>
        <taxon>Chromatiales</taxon>
        <taxon>Chromatiaceae</taxon>
        <taxon>Halochromatium</taxon>
    </lineage>
</organism>
<dbReference type="AlphaFoldDB" id="A0AAJ0U2X0"/>
<dbReference type="FunFam" id="3.40.1180.10:FF:000001">
    <property type="entry name" value="(2E,6E)-farnesyl-diphosphate-specific ditrans,polycis-undecaprenyl-diphosphate synthase"/>
    <property type="match status" value="1"/>
</dbReference>
<dbReference type="GO" id="GO:0005829">
    <property type="term" value="C:cytosol"/>
    <property type="evidence" value="ECO:0007669"/>
    <property type="project" value="TreeGrafter"/>
</dbReference>
<dbReference type="Pfam" id="PF01255">
    <property type="entry name" value="Prenyltransf"/>
    <property type="match status" value="1"/>
</dbReference>
<evidence type="ECO:0000256" key="1">
    <source>
        <dbReference type="ARBA" id="ARBA00022679"/>
    </source>
</evidence>
<comment type="catalytic activity">
    <reaction evidence="2">
        <text>8 isopentenyl diphosphate + (2E,6E)-farnesyl diphosphate = di-trans,octa-cis-undecaprenyl diphosphate + 8 diphosphate</text>
        <dbReference type="Rhea" id="RHEA:27551"/>
        <dbReference type="ChEBI" id="CHEBI:33019"/>
        <dbReference type="ChEBI" id="CHEBI:58405"/>
        <dbReference type="ChEBI" id="CHEBI:128769"/>
        <dbReference type="ChEBI" id="CHEBI:175763"/>
        <dbReference type="EC" id="2.5.1.31"/>
    </reaction>
</comment>
<feature type="binding site" evidence="2">
    <location>
        <position position="212"/>
    </location>
    <ligand>
        <name>Mg(2+)</name>
        <dbReference type="ChEBI" id="CHEBI:18420"/>
    </ligand>
</feature>
<reference evidence="3" key="1">
    <citation type="submission" date="2017-08" db="EMBL/GenBank/DDBJ databases">
        <authorList>
            <person name="Imhoff J.F."/>
            <person name="Rahn T."/>
            <person name="Kuenzel S."/>
            <person name="Neulinger S.C."/>
        </authorList>
    </citation>
    <scope>NUCLEOTIDE SEQUENCE</scope>
    <source>
        <strain evidence="3">DSM 11080</strain>
    </source>
</reference>
<dbReference type="GO" id="GO:0009252">
    <property type="term" value="P:peptidoglycan biosynthetic process"/>
    <property type="evidence" value="ECO:0007669"/>
    <property type="project" value="UniProtKB-UniRule"/>
</dbReference>
<evidence type="ECO:0000313" key="3">
    <source>
        <dbReference type="EMBL" id="MBK1703855.1"/>
    </source>
</evidence>
<protein>
    <recommendedName>
        <fullName evidence="2">Ditrans,polycis-undecaprenyl-diphosphate synthase ((2E,6E)-farnesyl-diphosphate specific)</fullName>
        <ecNumber evidence="2">2.5.1.31</ecNumber>
    </recommendedName>
    <alternativeName>
        <fullName evidence="2">Ditrans,polycis-undecaprenylcistransferase</fullName>
    </alternativeName>
    <alternativeName>
        <fullName evidence="2">Undecaprenyl diphosphate synthase</fullName>
        <shortName evidence="2">UDS</shortName>
    </alternativeName>
    <alternativeName>
        <fullName evidence="2">Undecaprenyl pyrophosphate synthase</fullName>
        <shortName evidence="2">UPP synthase</shortName>
    </alternativeName>
</protein>
<gene>
    <name evidence="2 3" type="primary">uppS</name>
    <name evidence="3" type="ORF">CKO40_04675</name>
</gene>
<dbReference type="Proteomes" id="UP001296776">
    <property type="component" value="Unassembled WGS sequence"/>
</dbReference>
<dbReference type="EC" id="2.5.1.31" evidence="2"/>
<keyword evidence="1 2" id="KW-0808">Transferase</keyword>
<comment type="similarity">
    <text evidence="2">Belongs to the UPP synthase family.</text>
</comment>
<proteinExistence type="inferred from homology"/>
<evidence type="ECO:0000313" key="4">
    <source>
        <dbReference type="Proteomes" id="UP001296776"/>
    </source>
</evidence>
<dbReference type="EMBL" id="NRSJ01000005">
    <property type="protein sequence ID" value="MBK1703855.1"/>
    <property type="molecule type" value="Genomic_DNA"/>
</dbReference>
<comment type="caution">
    <text evidence="3">The sequence shown here is derived from an EMBL/GenBank/DDBJ whole genome shotgun (WGS) entry which is preliminary data.</text>
</comment>
<feature type="binding site" evidence="2">
    <location>
        <begin position="26"/>
        <end position="29"/>
    </location>
    <ligand>
        <name>substrate</name>
    </ligand>
</feature>
<evidence type="ECO:0000256" key="2">
    <source>
        <dbReference type="HAMAP-Rule" id="MF_01139"/>
    </source>
</evidence>
<dbReference type="GO" id="GO:0016094">
    <property type="term" value="P:polyprenol biosynthetic process"/>
    <property type="evidence" value="ECO:0007669"/>
    <property type="project" value="TreeGrafter"/>
</dbReference>
<feature type="binding site" evidence="2">
    <location>
        <begin position="199"/>
        <end position="201"/>
    </location>
    <ligand>
        <name>substrate</name>
    </ligand>
</feature>
<dbReference type="PANTHER" id="PTHR10291">
    <property type="entry name" value="DEHYDRODOLICHYL DIPHOSPHATE SYNTHASE FAMILY MEMBER"/>
    <property type="match status" value="1"/>
</dbReference>
<dbReference type="PROSITE" id="PS01066">
    <property type="entry name" value="UPP_SYNTHASE"/>
    <property type="match status" value="1"/>
</dbReference>
<sequence length="258" mass="29124">MIALPEPDQDGTQFRVPAHVAIIMDGNGRWARQRGLPRTQGHRAGAKSVRAVVEQGLRSGVEVLTLFAFSSENWRRPRSEVNTLLELFMNTLRVEVKRLVEHDVRLRFIGELSAFSHRLQRQMAEAEAATQDGKALLLQIAANYGGRWDIVQSVQSLSRDVAEGRLRPEDIDETAIASRLCTGGFPEPDLFIRTGGEKRVSNFLLWQCAYAELYFSDLMWPEFDADAFVAALKDFGRRQRRFGRTGEQITELAEVYGG</sequence>
<feature type="binding site" evidence="2">
    <location>
        <position position="76"/>
    </location>
    <ligand>
        <name>substrate</name>
    </ligand>
</feature>
<dbReference type="GO" id="GO:0071555">
    <property type="term" value="P:cell wall organization"/>
    <property type="evidence" value="ECO:0007669"/>
    <property type="project" value="UniProtKB-KW"/>
</dbReference>
<comment type="function">
    <text evidence="2">Catalyzes the sequential condensation of isopentenyl diphosphate (IPP) with (2E,6E)-farnesyl diphosphate (E,E-FPP) to yield (2Z,6Z,10Z,14Z,18Z,22Z,26Z,30Z,34E,38E)-undecaprenyl diphosphate (di-trans,octa-cis-UPP). UPP is the precursor of glycosyl carrier lipid in the biosynthesis of bacterial cell wall polysaccharide components such as peptidoglycan and lipopolysaccharide.</text>
</comment>